<comment type="caution">
    <text evidence="2">The sequence shown here is derived from an EMBL/GenBank/DDBJ whole genome shotgun (WGS) entry which is preliminary data.</text>
</comment>
<sequence length="429" mass="49212">NFTGENLVGDARLVHSDVLFHYVGNKQVFLNILQTCLHSNTTLVTLEVIYKRKKLRVKRTHVLGSLGILDEAGKYNVGDLISEGLSDFFLVDVSSTFKRTLDSTILTSSERIKKIRNVEPGQGEDDHDESYEIDNFFKSPSEKKSSNLFLQEKDNSVKKQQKSSNERGSNEADDEKDKVESEARDSIFISEENDDSGFFSLGSQPVSFCNASDTEDGSENKPFLVSEEEYAYLQEILNEGVNYKLPMNEIGEDVSIRKKAKKITKGTYSVEHPRSRNSEKSSFEVPSDENAKDPEDDEEIKFDLADISIELEKEPTCKWEVGCINVTDRFRQYQKEVIKRAEREGLKYDKIYELFVADSHINYDLPRMRGNEIPSDWKDRIWDTLMPVALMDGLEKYPMRHNASVPEILAYRFERSCVLIDAEEYFNSV</sequence>
<organism evidence="2 3">
    <name type="scientific">Funneliformis caledonium</name>
    <dbReference type="NCBI Taxonomy" id="1117310"/>
    <lineage>
        <taxon>Eukaryota</taxon>
        <taxon>Fungi</taxon>
        <taxon>Fungi incertae sedis</taxon>
        <taxon>Mucoromycota</taxon>
        <taxon>Glomeromycotina</taxon>
        <taxon>Glomeromycetes</taxon>
        <taxon>Glomerales</taxon>
        <taxon>Glomeraceae</taxon>
        <taxon>Funneliformis</taxon>
    </lineage>
</organism>
<keyword evidence="3" id="KW-1185">Reference proteome</keyword>
<dbReference type="EMBL" id="CAJVPQ010002836">
    <property type="protein sequence ID" value="CAG8609971.1"/>
    <property type="molecule type" value="Genomic_DNA"/>
</dbReference>
<feature type="compositionally biased region" description="Basic and acidic residues" evidence="1">
    <location>
        <begin position="271"/>
        <end position="282"/>
    </location>
</feature>
<evidence type="ECO:0000313" key="3">
    <source>
        <dbReference type="Proteomes" id="UP000789570"/>
    </source>
</evidence>
<evidence type="ECO:0000256" key="1">
    <source>
        <dbReference type="SAM" id="MobiDB-lite"/>
    </source>
</evidence>
<protein>
    <submittedName>
        <fullName evidence="2">11357_t:CDS:1</fullName>
    </submittedName>
</protein>
<accession>A0A9N9CSX8</accession>
<dbReference type="AlphaFoldDB" id="A0A9N9CSX8"/>
<evidence type="ECO:0000313" key="2">
    <source>
        <dbReference type="EMBL" id="CAG8609971.1"/>
    </source>
</evidence>
<feature type="region of interest" description="Disordered" evidence="1">
    <location>
        <begin position="151"/>
        <end position="182"/>
    </location>
</feature>
<reference evidence="2" key="1">
    <citation type="submission" date="2021-06" db="EMBL/GenBank/DDBJ databases">
        <authorList>
            <person name="Kallberg Y."/>
            <person name="Tangrot J."/>
            <person name="Rosling A."/>
        </authorList>
    </citation>
    <scope>NUCLEOTIDE SEQUENCE</scope>
    <source>
        <strain evidence="2">UK204</strain>
    </source>
</reference>
<proteinExistence type="predicted"/>
<feature type="compositionally biased region" description="Basic and acidic residues" evidence="1">
    <location>
        <begin position="164"/>
        <end position="182"/>
    </location>
</feature>
<feature type="region of interest" description="Disordered" evidence="1">
    <location>
        <begin position="267"/>
        <end position="296"/>
    </location>
</feature>
<feature type="non-terminal residue" evidence="2">
    <location>
        <position position="429"/>
    </location>
</feature>
<dbReference type="OrthoDB" id="2385636at2759"/>
<dbReference type="Proteomes" id="UP000789570">
    <property type="component" value="Unassembled WGS sequence"/>
</dbReference>
<gene>
    <name evidence="2" type="ORF">FCALED_LOCUS9020</name>
</gene>
<name>A0A9N9CSX8_9GLOM</name>